<evidence type="ECO:0000256" key="1">
    <source>
        <dbReference type="ARBA" id="ARBA00004123"/>
    </source>
</evidence>
<evidence type="ECO:0000256" key="4">
    <source>
        <dbReference type="ARBA" id="ARBA00023242"/>
    </source>
</evidence>
<dbReference type="CDD" id="cd12148">
    <property type="entry name" value="fungal_TF_MHR"/>
    <property type="match status" value="1"/>
</dbReference>
<evidence type="ECO:0000256" key="3">
    <source>
        <dbReference type="ARBA" id="ARBA00023125"/>
    </source>
</evidence>
<feature type="region of interest" description="Disordered" evidence="5">
    <location>
        <begin position="942"/>
        <end position="1011"/>
    </location>
</feature>
<feature type="compositionally biased region" description="Low complexity" evidence="5">
    <location>
        <begin position="961"/>
        <end position="972"/>
    </location>
</feature>
<reference evidence="6 7" key="1">
    <citation type="submission" date="2023-01" db="EMBL/GenBank/DDBJ databases">
        <title>Analysis of 21 Apiospora genomes using comparative genomics revels a genus with tremendous synthesis potential of carbohydrate active enzymes and secondary metabolites.</title>
        <authorList>
            <person name="Sorensen T."/>
        </authorList>
    </citation>
    <scope>NUCLEOTIDE SEQUENCE [LARGE SCALE GENOMIC DNA]</scope>
    <source>
        <strain evidence="6 7">CBS 24483</strain>
    </source>
</reference>
<keyword evidence="7" id="KW-1185">Reference proteome</keyword>
<dbReference type="Proteomes" id="UP001391051">
    <property type="component" value="Unassembled WGS sequence"/>
</dbReference>
<comment type="subcellular location">
    <subcellularLocation>
        <location evidence="1">Nucleus</location>
    </subcellularLocation>
</comment>
<keyword evidence="4" id="KW-0539">Nucleus</keyword>
<evidence type="ECO:0000256" key="5">
    <source>
        <dbReference type="SAM" id="MobiDB-lite"/>
    </source>
</evidence>
<feature type="compositionally biased region" description="Polar residues" evidence="5">
    <location>
        <begin position="945"/>
        <end position="960"/>
    </location>
</feature>
<keyword evidence="3" id="KW-0238">DNA-binding</keyword>
<feature type="region of interest" description="Disordered" evidence="5">
    <location>
        <begin position="1"/>
        <end position="25"/>
    </location>
</feature>
<feature type="compositionally biased region" description="Polar residues" evidence="5">
    <location>
        <begin position="870"/>
        <end position="896"/>
    </location>
</feature>
<feature type="compositionally biased region" description="Low complexity" evidence="5">
    <location>
        <begin position="126"/>
        <end position="145"/>
    </location>
</feature>
<organism evidence="6 7">
    <name type="scientific">Apiospora aurea</name>
    <dbReference type="NCBI Taxonomy" id="335848"/>
    <lineage>
        <taxon>Eukaryota</taxon>
        <taxon>Fungi</taxon>
        <taxon>Dikarya</taxon>
        <taxon>Ascomycota</taxon>
        <taxon>Pezizomycotina</taxon>
        <taxon>Sordariomycetes</taxon>
        <taxon>Xylariomycetidae</taxon>
        <taxon>Amphisphaeriales</taxon>
        <taxon>Apiosporaceae</taxon>
        <taxon>Apiospora</taxon>
    </lineage>
</organism>
<sequence length="1011" mass="111675">MRNFRQIQPARPVNGDGVESRGYDPNKRHTVEACHDCRRLKIKVSPIDINHLPKCTHCTTKRRACGYIADERESRNSRLDALEKFVDNLRDLPTEQAGQLLQGWRESRGRLDSVPKLVEAAKDAADTPSDSSNPSSSISPDSYTTQQVMPHATSTAGSNVPHKAGSHISHPSNRLSMDSPWRHVLLWLPPPELTRRFVETFFSCSGKLFHVFSRDQIDQCFETTFHSPNNGSLEYKADVCCLMTVAAIGAQYEHEVIDLEAQHTFYDVARHHLEAVIQARPLDAIKITTLFCLYNIMDKTTVAVAYVGESPLRLYSSELTAMEASRPGDQHVYGPCGKYFYPLYHDMADFVMLTPRIVVQNEMAKIALLKAKVMRMHLAFKELTPRSIQSIMDDLQTWYSRLPWQMRLENLMYSEHSASIRRSGFHVHLLYLGGMMLCYRRVAAQITQPMQQPREIPFPEGEMTLLLDHCEQAVVAAATSARILRLLLEDNGVFKRCWLIIFQSYTSCVILLHCVAQKQVHNFVVQEWQEELMKAAHCLRVLEFCGTLDPVAAQFHRELSAIHRLLDQTAPGSNPEGTTAELVNLPAASQPLSTASQGRYLLTIPPNADPDRAQLSAALLGMLCNPFGNHSFRKLAEETVLTRRWTGGSTDPTRHEATQMIERLDWDYESAQPFRLNVGSLALGSGNRVAPMMMELGGVEAVEAAAGVGQGMMSMSPAPLPPMACAGGAGLGPGRAGAAAAGGTGGYAGGDDVWADADSAAVRIRPGNMDVESRSYASLNASRPSLSHPSVQYQKPQRWPLTRFGAVKYPSQRRPTFTTPTIYEDTSEPNVMAAVEGHRPAAQPPPRISRDDPKELYNEKLAEFTEERLSNPTSFESLATGSTNISDESTSFSEISRTTDDSEVDSVHSPILLEISEATADSLWTALLQSDPVCAMAEPNDAGVGNTSTCGSNRTVSSKQSRTTIGSGSSRSTDSKRSLNQGGEDQENDEEVGGSKRRPKRQVTNAERDEP</sequence>
<feature type="region of interest" description="Disordered" evidence="5">
    <location>
        <begin position="868"/>
        <end position="905"/>
    </location>
</feature>
<keyword evidence="2" id="KW-0479">Metal-binding</keyword>
<dbReference type="EMBL" id="JAQQWE010000001">
    <property type="protein sequence ID" value="KAK7966269.1"/>
    <property type="molecule type" value="Genomic_DNA"/>
</dbReference>
<evidence type="ECO:0000256" key="2">
    <source>
        <dbReference type="ARBA" id="ARBA00022723"/>
    </source>
</evidence>
<dbReference type="InterPro" id="IPR050987">
    <property type="entry name" value="AtrR-like"/>
</dbReference>
<evidence type="ECO:0000313" key="6">
    <source>
        <dbReference type="EMBL" id="KAK7966269.1"/>
    </source>
</evidence>
<protein>
    <recommendedName>
        <fullName evidence="8">Zn(2)-C6 fungal-type domain-containing protein</fullName>
    </recommendedName>
</protein>
<dbReference type="Gene3D" id="4.10.240.10">
    <property type="entry name" value="Zn(2)-C6 fungal-type DNA-binding domain"/>
    <property type="match status" value="1"/>
</dbReference>
<dbReference type="InterPro" id="IPR036864">
    <property type="entry name" value="Zn2-C6_fun-type_DNA-bd_sf"/>
</dbReference>
<dbReference type="RefSeq" id="XP_066705661.1">
    <property type="nucleotide sequence ID" value="XM_066836768.1"/>
</dbReference>
<comment type="caution">
    <text evidence="6">The sequence shown here is derived from an EMBL/GenBank/DDBJ whole genome shotgun (WGS) entry which is preliminary data.</text>
</comment>
<dbReference type="PANTHER" id="PTHR46910">
    <property type="entry name" value="TRANSCRIPTION FACTOR PDR1"/>
    <property type="match status" value="1"/>
</dbReference>
<evidence type="ECO:0008006" key="8">
    <source>
        <dbReference type="Google" id="ProtNLM"/>
    </source>
</evidence>
<evidence type="ECO:0000313" key="7">
    <source>
        <dbReference type="Proteomes" id="UP001391051"/>
    </source>
</evidence>
<proteinExistence type="predicted"/>
<accession>A0ABR1QUJ3</accession>
<name>A0ABR1QUJ3_9PEZI</name>
<feature type="region of interest" description="Disordered" evidence="5">
    <location>
        <begin position="122"/>
        <end position="173"/>
    </location>
</feature>
<feature type="compositionally biased region" description="Polar residues" evidence="5">
    <location>
        <begin position="146"/>
        <end position="158"/>
    </location>
</feature>
<gene>
    <name evidence="6" type="ORF">PG986_000546</name>
</gene>
<dbReference type="PANTHER" id="PTHR46910:SF3">
    <property type="entry name" value="HALOTOLERANCE PROTEIN 9-RELATED"/>
    <property type="match status" value="1"/>
</dbReference>
<dbReference type="GeneID" id="92069830"/>